<organism evidence="11 12">
    <name type="scientific">Moorena producens PAL-8-15-08-1</name>
    <dbReference type="NCBI Taxonomy" id="1458985"/>
    <lineage>
        <taxon>Bacteria</taxon>
        <taxon>Bacillati</taxon>
        <taxon>Cyanobacteriota</taxon>
        <taxon>Cyanophyceae</taxon>
        <taxon>Coleofasciculales</taxon>
        <taxon>Coleofasciculaceae</taxon>
        <taxon>Moorena</taxon>
    </lineage>
</organism>
<feature type="active site" description="Nucleophile" evidence="8">
    <location>
        <position position="35"/>
    </location>
</feature>
<evidence type="ECO:0000256" key="1">
    <source>
        <dbReference type="ARBA" id="ARBA00008987"/>
    </source>
</evidence>
<dbReference type="GO" id="GO:0005829">
    <property type="term" value="C:cytosol"/>
    <property type="evidence" value="ECO:0007669"/>
    <property type="project" value="TreeGrafter"/>
</dbReference>
<accession>A0A1D8TWJ5</accession>
<feature type="active site" description="Nucleophile" evidence="8">
    <location>
        <position position="38"/>
    </location>
</feature>
<keyword evidence="5 9" id="KW-0676">Redox-active center</keyword>
<feature type="site" description="Deprotonates C-terminal active site Cys" evidence="8">
    <location>
        <position position="29"/>
    </location>
</feature>
<evidence type="ECO:0000256" key="3">
    <source>
        <dbReference type="ARBA" id="ARBA00022982"/>
    </source>
</evidence>
<protein>
    <recommendedName>
        <fullName evidence="6 7">Thioredoxin</fullName>
    </recommendedName>
</protein>
<dbReference type="NCBIfam" id="TIGR01068">
    <property type="entry name" value="thioredoxin"/>
    <property type="match status" value="1"/>
</dbReference>
<dbReference type="InterPro" id="IPR017937">
    <property type="entry name" value="Thioredoxin_CS"/>
</dbReference>
<comment type="similarity">
    <text evidence="1 7">Belongs to the thioredoxin family.</text>
</comment>
<dbReference type="PROSITE" id="PS51352">
    <property type="entry name" value="THIOREDOXIN_2"/>
    <property type="match status" value="1"/>
</dbReference>
<gene>
    <name evidence="11" type="ORF">BJP34_23625</name>
</gene>
<reference evidence="12" key="1">
    <citation type="submission" date="2016-10" db="EMBL/GenBank/DDBJ databases">
        <title>Comparative genomics uncovers the prolific and rare metabolic potential of the cyanobacterial genus Moorea.</title>
        <authorList>
            <person name="Leao T."/>
            <person name="Castelao G."/>
            <person name="Korobeynikov A."/>
            <person name="Monroe E.A."/>
            <person name="Podell S."/>
            <person name="Glukhov E."/>
            <person name="Allen E."/>
            <person name="Gerwick W.H."/>
            <person name="Gerwick L."/>
        </authorList>
    </citation>
    <scope>NUCLEOTIDE SEQUENCE [LARGE SCALE GENOMIC DNA]</scope>
    <source>
        <strain evidence="12">PAL-8-15-08-1</strain>
    </source>
</reference>
<evidence type="ECO:0000313" key="12">
    <source>
        <dbReference type="Proteomes" id="UP000177870"/>
    </source>
</evidence>
<dbReference type="KEGG" id="mpro:BJP34_23625"/>
<feature type="site" description="Contributes to redox potential value" evidence="8">
    <location>
        <position position="37"/>
    </location>
</feature>
<evidence type="ECO:0000313" key="11">
    <source>
        <dbReference type="EMBL" id="AOX02022.1"/>
    </source>
</evidence>
<feature type="domain" description="Thioredoxin" evidence="10">
    <location>
        <begin position="1"/>
        <end position="111"/>
    </location>
</feature>
<evidence type="ECO:0000256" key="5">
    <source>
        <dbReference type="ARBA" id="ARBA00023284"/>
    </source>
</evidence>
<dbReference type="InterPro" id="IPR005746">
    <property type="entry name" value="Thioredoxin"/>
</dbReference>
<evidence type="ECO:0000256" key="4">
    <source>
        <dbReference type="ARBA" id="ARBA00023157"/>
    </source>
</evidence>
<dbReference type="AlphaFoldDB" id="A0A1D8TWJ5"/>
<dbReference type="GO" id="GO:0015035">
    <property type="term" value="F:protein-disulfide reductase activity"/>
    <property type="evidence" value="ECO:0007669"/>
    <property type="project" value="UniProtKB-UniRule"/>
</dbReference>
<dbReference type="OrthoDB" id="530955at2"/>
<sequence>MSETAKYITLTYDNFETEVLNSSIPVIVDFWAPWCGPCRVMNPIVSELATEFDGVVKVGKLNVDDYEQLASQYHIEAIPSLLFFNQGKVVERFEGLVRKPTLVEKINALTNLISV</sequence>
<dbReference type="PRINTS" id="PR00421">
    <property type="entry name" value="THIOREDOXIN"/>
</dbReference>
<evidence type="ECO:0000256" key="7">
    <source>
        <dbReference type="PIRNR" id="PIRNR000077"/>
    </source>
</evidence>
<dbReference type="Gene3D" id="3.40.30.10">
    <property type="entry name" value="Glutaredoxin"/>
    <property type="match status" value="1"/>
</dbReference>
<dbReference type="STRING" id="1458985.BJP34_23625"/>
<evidence type="ECO:0000256" key="9">
    <source>
        <dbReference type="PIRSR" id="PIRSR000077-4"/>
    </source>
</evidence>
<dbReference type="EMBL" id="CP017599">
    <property type="protein sequence ID" value="AOX02022.1"/>
    <property type="molecule type" value="Genomic_DNA"/>
</dbReference>
<dbReference type="InterPro" id="IPR013766">
    <property type="entry name" value="Thioredoxin_domain"/>
</dbReference>
<feature type="site" description="Contributes to redox potential value" evidence="8">
    <location>
        <position position="36"/>
    </location>
</feature>
<dbReference type="PROSITE" id="PS00194">
    <property type="entry name" value="THIOREDOXIN_1"/>
    <property type="match status" value="1"/>
</dbReference>
<dbReference type="RefSeq" id="WP_070394449.1">
    <property type="nucleotide sequence ID" value="NZ_CP017599.1"/>
</dbReference>
<dbReference type="InterPro" id="IPR036249">
    <property type="entry name" value="Thioredoxin-like_sf"/>
</dbReference>
<dbReference type="PIRSF" id="PIRSF000077">
    <property type="entry name" value="Thioredoxin"/>
    <property type="match status" value="1"/>
</dbReference>
<name>A0A1D8TWJ5_9CYAN</name>
<dbReference type="Proteomes" id="UP000177870">
    <property type="component" value="Chromosome"/>
</dbReference>
<keyword evidence="4 9" id="KW-1015">Disulfide bond</keyword>
<dbReference type="PANTHER" id="PTHR45663">
    <property type="entry name" value="GEO12009P1"/>
    <property type="match status" value="1"/>
</dbReference>
<dbReference type="Pfam" id="PF00085">
    <property type="entry name" value="Thioredoxin"/>
    <property type="match status" value="1"/>
</dbReference>
<evidence type="ECO:0000256" key="8">
    <source>
        <dbReference type="PIRSR" id="PIRSR000077-1"/>
    </source>
</evidence>
<feature type="disulfide bond" description="Redox-active" evidence="9">
    <location>
        <begin position="35"/>
        <end position="38"/>
    </location>
</feature>
<keyword evidence="2" id="KW-0813">Transport</keyword>
<dbReference type="FunFam" id="3.40.30.10:FF:000001">
    <property type="entry name" value="Thioredoxin"/>
    <property type="match status" value="1"/>
</dbReference>
<keyword evidence="3" id="KW-0249">Electron transport</keyword>
<evidence type="ECO:0000256" key="6">
    <source>
        <dbReference type="NCBIfam" id="TIGR01068"/>
    </source>
</evidence>
<proteinExistence type="inferred from homology"/>
<evidence type="ECO:0000259" key="10">
    <source>
        <dbReference type="PROSITE" id="PS51352"/>
    </source>
</evidence>
<dbReference type="PANTHER" id="PTHR45663:SF11">
    <property type="entry name" value="GEO12009P1"/>
    <property type="match status" value="1"/>
</dbReference>
<dbReference type="CDD" id="cd02947">
    <property type="entry name" value="TRX_family"/>
    <property type="match status" value="1"/>
</dbReference>
<dbReference type="GO" id="GO:0045454">
    <property type="term" value="P:cell redox homeostasis"/>
    <property type="evidence" value="ECO:0007669"/>
    <property type="project" value="TreeGrafter"/>
</dbReference>
<evidence type="ECO:0000256" key="2">
    <source>
        <dbReference type="ARBA" id="ARBA00022448"/>
    </source>
</evidence>
<dbReference type="SUPFAM" id="SSF52833">
    <property type="entry name" value="Thioredoxin-like"/>
    <property type="match status" value="1"/>
</dbReference>